<evidence type="ECO:0000313" key="2">
    <source>
        <dbReference type="EMBL" id="QYO77891.1"/>
    </source>
</evidence>
<reference evidence="2 3" key="1">
    <citation type="submission" date="2021-08" db="EMBL/GenBank/DDBJ databases">
        <title>Devosia salina sp. nov., isolated from the South China Sea sediment.</title>
        <authorList>
            <person name="Zhou Z."/>
        </authorList>
    </citation>
    <scope>NUCLEOTIDE SEQUENCE [LARGE SCALE GENOMIC DNA]</scope>
    <source>
        <strain evidence="2 3">SCS-3</strain>
    </source>
</reference>
<accession>A0ABX8WGP1</accession>
<proteinExistence type="predicted"/>
<keyword evidence="3" id="KW-1185">Reference proteome</keyword>
<evidence type="ECO:0000313" key="3">
    <source>
        <dbReference type="Proteomes" id="UP000825799"/>
    </source>
</evidence>
<dbReference type="Proteomes" id="UP000825799">
    <property type="component" value="Chromosome"/>
</dbReference>
<evidence type="ECO:0000256" key="1">
    <source>
        <dbReference type="SAM" id="SignalP"/>
    </source>
</evidence>
<keyword evidence="1" id="KW-0732">Signal</keyword>
<sequence>MIKFTTLALLAGLATVSSVGPSAAQFLAANIPGGPNNPSPSVEHNCADEMGFMRRVSASEITAIRDRSIWLQPVCEDLTVWGKNNYGTLFLNGNVNVLRQPIARNPKLMSALRAKGYDQHDVVSLRFGGGNSVILYVHQRDMN</sequence>
<organism evidence="2 3">
    <name type="scientific">Devosia salina</name>
    <dbReference type="NCBI Taxonomy" id="2860336"/>
    <lineage>
        <taxon>Bacteria</taxon>
        <taxon>Pseudomonadati</taxon>
        <taxon>Pseudomonadota</taxon>
        <taxon>Alphaproteobacteria</taxon>
        <taxon>Hyphomicrobiales</taxon>
        <taxon>Devosiaceae</taxon>
        <taxon>Devosia</taxon>
    </lineage>
</organism>
<protein>
    <submittedName>
        <fullName evidence="2">Uncharacterized protein</fullName>
    </submittedName>
</protein>
<name>A0ABX8WGP1_9HYPH</name>
<feature type="chain" id="PRO_5045620226" evidence="1">
    <location>
        <begin position="25"/>
        <end position="143"/>
    </location>
</feature>
<dbReference type="EMBL" id="CP080590">
    <property type="protein sequence ID" value="QYO77891.1"/>
    <property type="molecule type" value="Genomic_DNA"/>
</dbReference>
<dbReference type="RefSeq" id="WP_220306347.1">
    <property type="nucleotide sequence ID" value="NZ_CP080590.1"/>
</dbReference>
<gene>
    <name evidence="2" type="ORF">K1X15_04820</name>
</gene>
<feature type="signal peptide" evidence="1">
    <location>
        <begin position="1"/>
        <end position="24"/>
    </location>
</feature>